<sequence length="65" mass="7295">MISWPNSHAATLESDASRLYNARDLFNSWLCEQVCALLPKQAHKPGAMLAIPSQQKKPHKKPQLV</sequence>
<dbReference type="EMBL" id="CP036276">
    <property type="protein sequence ID" value="QDU46147.1"/>
    <property type="molecule type" value="Genomic_DNA"/>
</dbReference>
<proteinExistence type="predicted"/>
<accession>A0A517ZUI9</accession>
<protein>
    <submittedName>
        <fullName evidence="1">Uncharacterized protein</fullName>
    </submittedName>
</protein>
<keyword evidence="2" id="KW-1185">Reference proteome</keyword>
<dbReference type="AlphaFoldDB" id="A0A517ZUI9"/>
<organism evidence="1 2">
    <name type="scientific">Symmachiella dynata</name>
    <dbReference type="NCBI Taxonomy" id="2527995"/>
    <lineage>
        <taxon>Bacteria</taxon>
        <taxon>Pseudomonadati</taxon>
        <taxon>Planctomycetota</taxon>
        <taxon>Planctomycetia</taxon>
        <taxon>Planctomycetales</taxon>
        <taxon>Planctomycetaceae</taxon>
        <taxon>Symmachiella</taxon>
    </lineage>
</organism>
<dbReference type="Proteomes" id="UP000319383">
    <property type="component" value="Chromosome"/>
</dbReference>
<gene>
    <name evidence="1" type="ORF">Mal52_46440</name>
</gene>
<dbReference type="KEGG" id="sdyn:Mal52_46440"/>
<evidence type="ECO:0000313" key="2">
    <source>
        <dbReference type="Proteomes" id="UP000319383"/>
    </source>
</evidence>
<reference evidence="1 2" key="1">
    <citation type="submission" date="2019-02" db="EMBL/GenBank/DDBJ databases">
        <title>Deep-cultivation of Planctomycetes and their phenomic and genomic characterization uncovers novel biology.</title>
        <authorList>
            <person name="Wiegand S."/>
            <person name="Jogler M."/>
            <person name="Boedeker C."/>
            <person name="Pinto D."/>
            <person name="Vollmers J."/>
            <person name="Rivas-Marin E."/>
            <person name="Kohn T."/>
            <person name="Peeters S.H."/>
            <person name="Heuer A."/>
            <person name="Rast P."/>
            <person name="Oberbeckmann S."/>
            <person name="Bunk B."/>
            <person name="Jeske O."/>
            <person name="Meyerdierks A."/>
            <person name="Storesund J.E."/>
            <person name="Kallscheuer N."/>
            <person name="Luecker S."/>
            <person name="Lage O.M."/>
            <person name="Pohl T."/>
            <person name="Merkel B.J."/>
            <person name="Hornburger P."/>
            <person name="Mueller R.-W."/>
            <person name="Bruemmer F."/>
            <person name="Labrenz M."/>
            <person name="Spormann A.M."/>
            <person name="Op den Camp H."/>
            <person name="Overmann J."/>
            <person name="Amann R."/>
            <person name="Jetten M.S.M."/>
            <person name="Mascher T."/>
            <person name="Medema M.H."/>
            <person name="Devos D.P."/>
            <person name="Kaster A.-K."/>
            <person name="Ovreas L."/>
            <person name="Rohde M."/>
            <person name="Galperin M.Y."/>
            <person name="Jogler C."/>
        </authorList>
    </citation>
    <scope>NUCLEOTIDE SEQUENCE [LARGE SCALE GENOMIC DNA]</scope>
    <source>
        <strain evidence="1 2">Mal52</strain>
    </source>
</reference>
<name>A0A517ZUI9_9PLAN</name>
<evidence type="ECO:0000313" key="1">
    <source>
        <dbReference type="EMBL" id="QDU46147.1"/>
    </source>
</evidence>